<dbReference type="GO" id="GO:0008168">
    <property type="term" value="F:methyltransferase activity"/>
    <property type="evidence" value="ECO:0007669"/>
    <property type="project" value="UniProtKB-KW"/>
</dbReference>
<organism evidence="1">
    <name type="scientific">Anopheles braziliensis</name>
    <dbReference type="NCBI Taxonomy" id="58242"/>
    <lineage>
        <taxon>Eukaryota</taxon>
        <taxon>Metazoa</taxon>
        <taxon>Ecdysozoa</taxon>
        <taxon>Arthropoda</taxon>
        <taxon>Hexapoda</taxon>
        <taxon>Insecta</taxon>
        <taxon>Pterygota</taxon>
        <taxon>Neoptera</taxon>
        <taxon>Endopterygota</taxon>
        <taxon>Diptera</taxon>
        <taxon>Nematocera</taxon>
        <taxon>Culicoidea</taxon>
        <taxon>Culicidae</taxon>
        <taxon>Anophelinae</taxon>
        <taxon>Anopheles</taxon>
    </lineage>
</organism>
<evidence type="ECO:0000313" key="1">
    <source>
        <dbReference type="EMBL" id="MBW28771.1"/>
    </source>
</evidence>
<dbReference type="SMART" id="SM00696">
    <property type="entry name" value="DM9"/>
    <property type="match status" value="2"/>
</dbReference>
<dbReference type="AlphaFoldDB" id="A0A2M3ZJS0"/>
<sequence>MVLHVSCTRYHYIFFNDDDRTQRITRANQLMRWDNLHQMEWVTVSEADRRIPPNAVVGGHYGRTTLYIARSFHEGSITPGYVARDSYECTLPWGGKMHRKRQYEVLCTPGEFVPYDTTDDTTLLHATPAGVSEQGEPLYIGRVSHEGKLINGKIQRSHSVCYIPYKGKELNFKNYEIFVRSPIVPTMRR</sequence>
<proteinExistence type="predicted"/>
<dbReference type="GO" id="GO:0032259">
    <property type="term" value="P:methylation"/>
    <property type="evidence" value="ECO:0007669"/>
    <property type="project" value="UniProtKB-KW"/>
</dbReference>
<dbReference type="EMBL" id="GGFM01008020">
    <property type="protein sequence ID" value="MBW28771.1"/>
    <property type="molecule type" value="Transcribed_RNA"/>
</dbReference>
<reference evidence="1" key="1">
    <citation type="submission" date="2018-01" db="EMBL/GenBank/DDBJ databases">
        <title>An insight into the sialome of Amazonian anophelines.</title>
        <authorList>
            <person name="Ribeiro J.M."/>
            <person name="Scarpassa V."/>
            <person name="Calvo E."/>
        </authorList>
    </citation>
    <scope>NUCLEOTIDE SEQUENCE</scope>
    <source>
        <tissue evidence="1">Salivary glands</tissue>
    </source>
</reference>
<dbReference type="InterPro" id="IPR006616">
    <property type="entry name" value="DM9_repeat"/>
</dbReference>
<keyword evidence="1" id="KW-0489">Methyltransferase</keyword>
<dbReference type="PANTHER" id="PTHR31649">
    <property type="entry name" value="AGAP009604-PA"/>
    <property type="match status" value="1"/>
</dbReference>
<dbReference type="Pfam" id="PF11901">
    <property type="entry name" value="DM9"/>
    <property type="match status" value="1"/>
</dbReference>
<name>A0A2M3ZJS0_9DIPT</name>
<protein>
    <submittedName>
        <fullName evidence="1">Putative farnesoic acid o-methyltransferase-like protein</fullName>
    </submittedName>
</protein>
<dbReference type="PANTHER" id="PTHR31649:SF1">
    <property type="entry name" value="FARNESOIC ACID O-METHYL TRANSFERASE DOMAIN-CONTAINING PROTEIN"/>
    <property type="match status" value="1"/>
</dbReference>
<keyword evidence="1" id="KW-0808">Transferase</keyword>
<accession>A0A2M3ZJS0</accession>